<name>Q54PT7_DICDI</name>
<dbReference type="SMART" id="SM00741">
    <property type="entry name" value="SapB"/>
    <property type="match status" value="3"/>
</dbReference>
<evidence type="ECO:0000256" key="6">
    <source>
        <dbReference type="ARBA" id="ARBA00023180"/>
    </source>
</evidence>
<dbReference type="EMBL" id="AAFI02000064">
    <property type="protein sequence ID" value="EAL65218.1"/>
    <property type="molecule type" value="Genomic_DNA"/>
</dbReference>
<evidence type="ECO:0000256" key="2">
    <source>
        <dbReference type="ARBA" id="ARBA00022525"/>
    </source>
</evidence>
<protein>
    <submittedName>
        <fullName evidence="9">Saposin B domain-containing protein</fullName>
    </submittedName>
</protein>
<feature type="domain" description="Saposin B-type" evidence="8">
    <location>
        <begin position="29"/>
        <end position="110"/>
    </location>
</feature>
<evidence type="ECO:0000259" key="8">
    <source>
        <dbReference type="PROSITE" id="PS50015"/>
    </source>
</evidence>
<sequence length="293" mass="32599">MKSISFICLLIIGFLLIGNSFANDSIKSDEITCNLCNAIVGFAEKYVTTNATEQELIKKLDDYCGILPSEFSQSCVETVNNYGVLIIRLLINKEDADNICIMIELCPKSSSSSPSLFLINENNSNSNGTDCEICTFITKYAENLLEANKTIEDIVKVVDDFCKVLPSQYKTDCVAMASNYIPAIVKMLENNYNAEQVCQKLSFCLPPPPPSTEGTTLCDLCLDFANDAIEIVENSGDVEAQLLKECKYFFSFIPTIENQCEKIISENFDAIVNEIQDHINPTSLCQNFLHICN</sequence>
<dbReference type="PROSITE" id="PS50015">
    <property type="entry name" value="SAP_B"/>
    <property type="match status" value="3"/>
</dbReference>
<dbReference type="OMA" id="MEHADIC"/>
<dbReference type="AlphaFoldDB" id="Q54PT7"/>
<dbReference type="dictyBase" id="DDB_G0284339">
    <property type="gene designation" value="aplN"/>
</dbReference>
<dbReference type="PRINTS" id="PR01797">
    <property type="entry name" value="SAPOSIN"/>
</dbReference>
<keyword evidence="3 7" id="KW-0732">Signal</keyword>
<dbReference type="PANTHER" id="PTHR11480">
    <property type="entry name" value="SAPOSIN-RELATED"/>
    <property type="match status" value="1"/>
</dbReference>
<dbReference type="FunFam" id="1.10.225.10:FF:000002">
    <property type="entry name" value="prosaposin isoform X2"/>
    <property type="match status" value="1"/>
</dbReference>
<dbReference type="Gene3D" id="1.10.225.10">
    <property type="entry name" value="Saposin-like"/>
    <property type="match status" value="3"/>
</dbReference>
<dbReference type="VEuPathDB" id="AmoebaDB:DDB_G0284339"/>
<evidence type="ECO:0000313" key="10">
    <source>
        <dbReference type="Proteomes" id="UP000002195"/>
    </source>
</evidence>
<keyword evidence="2" id="KW-0964">Secreted</keyword>
<dbReference type="Pfam" id="PF03489">
    <property type="entry name" value="SapB_2"/>
    <property type="match status" value="3"/>
</dbReference>
<evidence type="ECO:0000313" key="9">
    <source>
        <dbReference type="EMBL" id="EAL65218.1"/>
    </source>
</evidence>
<organism evidence="9 10">
    <name type="scientific">Dictyostelium discoideum</name>
    <name type="common">Social amoeba</name>
    <dbReference type="NCBI Taxonomy" id="44689"/>
    <lineage>
        <taxon>Eukaryota</taxon>
        <taxon>Amoebozoa</taxon>
        <taxon>Evosea</taxon>
        <taxon>Eumycetozoa</taxon>
        <taxon>Dictyostelia</taxon>
        <taxon>Dictyosteliales</taxon>
        <taxon>Dictyosteliaceae</taxon>
        <taxon>Dictyostelium</taxon>
    </lineage>
</organism>
<dbReference type="Pfam" id="PF05184">
    <property type="entry name" value="SapB_1"/>
    <property type="match status" value="2"/>
</dbReference>
<dbReference type="InterPro" id="IPR051428">
    <property type="entry name" value="Sphingo_Act-Surfact_Prot"/>
</dbReference>
<dbReference type="PhylomeDB" id="Q54PT7"/>
<dbReference type="HOGENOM" id="CLU_951321_0_0_1"/>
<dbReference type="eggNOG" id="KOG1340">
    <property type="taxonomic scope" value="Eukaryota"/>
</dbReference>
<dbReference type="PaxDb" id="44689-DDB0233721"/>
<evidence type="ECO:0000256" key="7">
    <source>
        <dbReference type="SAM" id="SignalP"/>
    </source>
</evidence>
<comment type="subcellular location">
    <subcellularLocation>
        <location evidence="1">Secreted</location>
    </subcellularLocation>
</comment>
<dbReference type="InterPro" id="IPR008139">
    <property type="entry name" value="SaposinB_dom"/>
</dbReference>
<keyword evidence="10" id="KW-1185">Reference proteome</keyword>
<feature type="domain" description="Saposin B-type" evidence="8">
    <location>
        <begin position="214"/>
        <end position="293"/>
    </location>
</feature>
<dbReference type="Proteomes" id="UP000002195">
    <property type="component" value="Unassembled WGS sequence"/>
</dbReference>
<dbReference type="InterPro" id="IPR007856">
    <property type="entry name" value="SapB_1"/>
</dbReference>
<keyword evidence="5" id="KW-1015">Disulfide bond</keyword>
<dbReference type="KEGG" id="ddi:DDB_G0284339"/>
<gene>
    <name evidence="9" type="ORF">DDB_G0284339</name>
</gene>
<dbReference type="InParanoid" id="Q54PT7"/>
<feature type="signal peptide" evidence="7">
    <location>
        <begin position="1"/>
        <end position="22"/>
    </location>
</feature>
<dbReference type="PANTHER" id="PTHR11480:SF101">
    <property type="entry name" value="SAPOSIN A-RELATED"/>
    <property type="match status" value="1"/>
</dbReference>
<keyword evidence="4" id="KW-0677">Repeat</keyword>
<dbReference type="GO" id="GO:0016020">
    <property type="term" value="C:membrane"/>
    <property type="evidence" value="ECO:0007669"/>
    <property type="project" value="GOC"/>
</dbReference>
<comment type="caution">
    <text evidence="9">The sequence shown here is derived from an EMBL/GenBank/DDBJ whole genome shotgun (WGS) entry which is preliminary data.</text>
</comment>
<dbReference type="InterPro" id="IPR008138">
    <property type="entry name" value="SapB_2"/>
</dbReference>
<dbReference type="GO" id="GO:0006665">
    <property type="term" value="P:sphingolipid metabolic process"/>
    <property type="evidence" value="ECO:0007669"/>
    <property type="project" value="InterPro"/>
</dbReference>
<dbReference type="InterPro" id="IPR008373">
    <property type="entry name" value="Saposin"/>
</dbReference>
<feature type="domain" description="Saposin B-type" evidence="8">
    <location>
        <begin position="127"/>
        <end position="208"/>
    </location>
</feature>
<dbReference type="RefSeq" id="XP_638567.1">
    <property type="nucleotide sequence ID" value="XM_633475.1"/>
</dbReference>
<dbReference type="GO" id="GO:0005615">
    <property type="term" value="C:extracellular space"/>
    <property type="evidence" value="ECO:0000318"/>
    <property type="project" value="GO_Central"/>
</dbReference>
<dbReference type="Reactome" id="R-DDI-5683826">
    <property type="pathway name" value="Surfactant metabolism"/>
</dbReference>
<dbReference type="InterPro" id="IPR011001">
    <property type="entry name" value="Saposin-like"/>
</dbReference>
<dbReference type="FunCoup" id="Q54PT7">
    <property type="interactions" value="2"/>
</dbReference>
<evidence type="ECO:0000256" key="4">
    <source>
        <dbReference type="ARBA" id="ARBA00022737"/>
    </source>
</evidence>
<proteinExistence type="predicted"/>
<reference evidence="9 10" key="1">
    <citation type="journal article" date="2005" name="Nature">
        <title>The genome of the social amoeba Dictyostelium discoideum.</title>
        <authorList>
            <consortium name="The Dictyostelium discoideum Sequencing Consortium"/>
            <person name="Eichinger L."/>
            <person name="Pachebat J.A."/>
            <person name="Glockner G."/>
            <person name="Rajandream M.A."/>
            <person name="Sucgang R."/>
            <person name="Berriman M."/>
            <person name="Song J."/>
            <person name="Olsen R."/>
            <person name="Szafranski K."/>
            <person name="Xu Q."/>
            <person name="Tunggal B."/>
            <person name="Kummerfeld S."/>
            <person name="Madera M."/>
            <person name="Konfortov B.A."/>
            <person name="Rivero F."/>
            <person name="Bankier A.T."/>
            <person name="Lehmann R."/>
            <person name="Hamlin N."/>
            <person name="Davies R."/>
            <person name="Gaudet P."/>
            <person name="Fey P."/>
            <person name="Pilcher K."/>
            <person name="Chen G."/>
            <person name="Saunders D."/>
            <person name="Sodergren E."/>
            <person name="Davis P."/>
            <person name="Kerhornou A."/>
            <person name="Nie X."/>
            <person name="Hall N."/>
            <person name="Anjard C."/>
            <person name="Hemphill L."/>
            <person name="Bason N."/>
            <person name="Farbrother P."/>
            <person name="Desany B."/>
            <person name="Just E."/>
            <person name="Morio T."/>
            <person name="Rost R."/>
            <person name="Churcher C."/>
            <person name="Cooper J."/>
            <person name="Haydock S."/>
            <person name="van Driessche N."/>
            <person name="Cronin A."/>
            <person name="Goodhead I."/>
            <person name="Muzny D."/>
            <person name="Mourier T."/>
            <person name="Pain A."/>
            <person name="Lu M."/>
            <person name="Harper D."/>
            <person name="Lindsay R."/>
            <person name="Hauser H."/>
            <person name="James K."/>
            <person name="Quiles M."/>
            <person name="Madan Babu M."/>
            <person name="Saito T."/>
            <person name="Buchrieser C."/>
            <person name="Wardroper A."/>
            <person name="Felder M."/>
            <person name="Thangavelu M."/>
            <person name="Johnson D."/>
            <person name="Knights A."/>
            <person name="Loulseged H."/>
            <person name="Mungall K."/>
            <person name="Oliver K."/>
            <person name="Price C."/>
            <person name="Quail M.A."/>
            <person name="Urushihara H."/>
            <person name="Hernandez J."/>
            <person name="Rabbinowitsch E."/>
            <person name="Steffen D."/>
            <person name="Sanders M."/>
            <person name="Ma J."/>
            <person name="Kohara Y."/>
            <person name="Sharp S."/>
            <person name="Simmonds M."/>
            <person name="Spiegler S."/>
            <person name="Tivey A."/>
            <person name="Sugano S."/>
            <person name="White B."/>
            <person name="Walker D."/>
            <person name="Woodward J."/>
            <person name="Winckler T."/>
            <person name="Tanaka Y."/>
            <person name="Shaulsky G."/>
            <person name="Schleicher M."/>
            <person name="Weinstock G."/>
            <person name="Rosenthal A."/>
            <person name="Cox E.C."/>
            <person name="Chisholm R.L."/>
            <person name="Gibbs R."/>
            <person name="Loomis W.F."/>
            <person name="Platzer M."/>
            <person name="Kay R.R."/>
            <person name="Williams J."/>
            <person name="Dear P.H."/>
            <person name="Noegel A.A."/>
            <person name="Barrell B."/>
            <person name="Kuspa A."/>
        </authorList>
    </citation>
    <scope>NUCLEOTIDE SEQUENCE [LARGE SCALE GENOMIC DNA]</scope>
    <source>
        <strain evidence="9 10">AX4</strain>
    </source>
</reference>
<accession>Q54PT7</accession>
<dbReference type="STRING" id="44689.Q54PT7"/>
<evidence type="ECO:0000256" key="1">
    <source>
        <dbReference type="ARBA" id="ARBA00004613"/>
    </source>
</evidence>
<dbReference type="SUPFAM" id="SSF47862">
    <property type="entry name" value="Saposin"/>
    <property type="match status" value="3"/>
</dbReference>
<evidence type="ECO:0000256" key="3">
    <source>
        <dbReference type="ARBA" id="ARBA00022729"/>
    </source>
</evidence>
<evidence type="ECO:0000256" key="5">
    <source>
        <dbReference type="ARBA" id="ARBA00023157"/>
    </source>
</evidence>
<dbReference type="SMR" id="Q54PT7"/>
<dbReference type="GeneID" id="8624539"/>
<keyword evidence="6" id="KW-0325">Glycoprotein</keyword>
<feature type="chain" id="PRO_5004250209" evidence="7">
    <location>
        <begin position="23"/>
        <end position="293"/>
    </location>
</feature>
<dbReference type="GO" id="GO:0005764">
    <property type="term" value="C:lysosome"/>
    <property type="evidence" value="ECO:0007669"/>
    <property type="project" value="InterPro"/>
</dbReference>